<name>A2NXY6_YEASX</name>
<sequence length="100" mass="10987">MFTAVFSESPVIIIIWTPPCSNCSMANLTFGLGGSFIPIKPVKVKSLIRSSVRGVDESDKVSLANPKTRKPSDAIEFAHSFIVAFWASVNFSVFLPFDFK</sequence>
<evidence type="ECO:0000313" key="1">
    <source>
        <dbReference type="EMBL" id="CAA59763.1"/>
    </source>
</evidence>
<proteinExistence type="predicted"/>
<organism evidence="1">
    <name type="scientific">Saccharomyces cerevisiae</name>
    <name type="common">Baker's yeast</name>
    <dbReference type="NCBI Taxonomy" id="4932"/>
    <lineage>
        <taxon>Eukaryota</taxon>
        <taxon>Fungi</taxon>
        <taxon>Dikarya</taxon>
        <taxon>Ascomycota</taxon>
        <taxon>Saccharomycotina</taxon>
        <taxon>Saccharomycetes</taxon>
        <taxon>Saccharomycetales</taxon>
        <taxon>Saccharomycetaceae</taxon>
        <taxon>Saccharomyces</taxon>
    </lineage>
</organism>
<protein>
    <submittedName>
        <fullName evidence="1">Uncharacterized protein</fullName>
    </submittedName>
</protein>
<dbReference type="AlphaFoldDB" id="A2NXY6"/>
<gene>
    <name evidence="1" type="primary">internal ORF G1667</name>
</gene>
<accession>A2NXY6</accession>
<dbReference type="EMBL" id="X85757">
    <property type="protein sequence ID" value="CAA59763.1"/>
    <property type="molecule type" value="Genomic_DNA"/>
</dbReference>
<reference evidence="1" key="1">
    <citation type="journal article" date="1996" name="Yeast">
        <title>A putative helicase, the SUA5, PMR1, tRNALys1 genes and four open reading frames have been detected in the DNA sequence of an 8.8 kb fragment of the left arm of chromosome VII of Saccharomyces cerevisiae.</title>
        <authorList>
            <person name="Klima R."/>
            <person name="Coglievina M."/>
            <person name="Zaccaria P."/>
            <person name="Bertani I."/>
            <person name="Bruschi C.V."/>
        </authorList>
    </citation>
    <scope>NUCLEOTIDE SEQUENCE</scope>
    <source>
        <strain evidence="1">FY1679</strain>
    </source>
</reference>